<dbReference type="AlphaFoldDB" id="A0A1B0ACS4"/>
<dbReference type="InterPro" id="IPR036116">
    <property type="entry name" value="FN3_sf"/>
</dbReference>
<proteinExistence type="predicted"/>
<dbReference type="SMART" id="SM00060">
    <property type="entry name" value="FN3"/>
    <property type="match status" value="1"/>
</dbReference>
<dbReference type="PANTHER" id="PTHR23278:SF2">
    <property type="entry name" value="SIDESTEP V, ISOFORM B"/>
    <property type="match status" value="1"/>
</dbReference>
<keyword evidence="3" id="KW-1185">Reference proteome</keyword>
<evidence type="ECO:0000259" key="1">
    <source>
        <dbReference type="PROSITE" id="PS50853"/>
    </source>
</evidence>
<dbReference type="EnsemblMetazoa" id="GPAI041503-RA">
    <property type="protein sequence ID" value="GPAI041503-PA"/>
    <property type="gene ID" value="GPAI041503"/>
</dbReference>
<dbReference type="STRING" id="7398.A0A1B0ACS4"/>
<dbReference type="VEuPathDB" id="VectorBase:GPAI041503"/>
<dbReference type="Gene3D" id="2.60.40.10">
    <property type="entry name" value="Immunoglobulins"/>
    <property type="match status" value="1"/>
</dbReference>
<protein>
    <submittedName>
        <fullName evidence="2">Fibronectin type-III domain-containing protein</fullName>
    </submittedName>
</protein>
<name>A0A1B0ACS4_GLOPL</name>
<dbReference type="InterPro" id="IPR003961">
    <property type="entry name" value="FN3_dom"/>
</dbReference>
<dbReference type="PROSITE" id="PS50853">
    <property type="entry name" value="FN3"/>
    <property type="match status" value="1"/>
</dbReference>
<dbReference type="PANTHER" id="PTHR23278">
    <property type="entry name" value="SIDESTEP PROTEIN"/>
    <property type="match status" value="1"/>
</dbReference>
<reference evidence="2" key="2">
    <citation type="submission" date="2020-05" db="UniProtKB">
        <authorList>
            <consortium name="EnsemblMetazoa"/>
        </authorList>
    </citation>
    <scope>IDENTIFICATION</scope>
    <source>
        <strain evidence="2">IAEA</strain>
    </source>
</reference>
<dbReference type="Proteomes" id="UP000092445">
    <property type="component" value="Unassembled WGS sequence"/>
</dbReference>
<sequence length="117" mass="13268">MYSMADLPDPVKNCTAYNATANSLQIQCVAGFDGGIPQHFHVQIYDETSRQILYNISYRNPDFTIKRLPSDSMFIIRITAVNGQGPSKLTYKLRARTLMAPLLRTGEYNYFILAGHF</sequence>
<evidence type="ECO:0000313" key="3">
    <source>
        <dbReference type="Proteomes" id="UP000092445"/>
    </source>
</evidence>
<dbReference type="CDD" id="cd00063">
    <property type="entry name" value="FN3"/>
    <property type="match status" value="1"/>
</dbReference>
<evidence type="ECO:0000313" key="2">
    <source>
        <dbReference type="EnsemblMetazoa" id="GPAI041503-PA"/>
    </source>
</evidence>
<feature type="domain" description="Fibronectin type-III" evidence="1">
    <location>
        <begin position="7"/>
        <end position="100"/>
    </location>
</feature>
<accession>A0A1B0ACS4</accession>
<dbReference type="InterPro" id="IPR013783">
    <property type="entry name" value="Ig-like_fold"/>
</dbReference>
<reference evidence="3" key="1">
    <citation type="submission" date="2014-03" db="EMBL/GenBank/DDBJ databases">
        <authorList>
            <person name="Aksoy S."/>
            <person name="Warren W."/>
            <person name="Wilson R.K."/>
        </authorList>
    </citation>
    <scope>NUCLEOTIDE SEQUENCE [LARGE SCALE GENOMIC DNA]</scope>
    <source>
        <strain evidence="3">IAEA</strain>
    </source>
</reference>
<organism evidence="2 3">
    <name type="scientific">Glossina pallidipes</name>
    <name type="common">Tsetse fly</name>
    <dbReference type="NCBI Taxonomy" id="7398"/>
    <lineage>
        <taxon>Eukaryota</taxon>
        <taxon>Metazoa</taxon>
        <taxon>Ecdysozoa</taxon>
        <taxon>Arthropoda</taxon>
        <taxon>Hexapoda</taxon>
        <taxon>Insecta</taxon>
        <taxon>Pterygota</taxon>
        <taxon>Neoptera</taxon>
        <taxon>Endopterygota</taxon>
        <taxon>Diptera</taxon>
        <taxon>Brachycera</taxon>
        <taxon>Muscomorpha</taxon>
        <taxon>Hippoboscoidea</taxon>
        <taxon>Glossinidae</taxon>
        <taxon>Glossina</taxon>
    </lineage>
</organism>
<dbReference type="SUPFAM" id="SSF49265">
    <property type="entry name" value="Fibronectin type III"/>
    <property type="match status" value="1"/>
</dbReference>